<accession>A0ACA9NK88</accession>
<evidence type="ECO:0000313" key="1">
    <source>
        <dbReference type="EMBL" id="CAG8651849.1"/>
    </source>
</evidence>
<sequence length="389" mass="44706">DKIYKIEPTKGITNSSIFSHKFPNITLIQDDETFNSAIVTVGALGVTYEVTISTIPLYNVIERREETTWTQAKYILKQKPYSANPYLKYRNTEIWISPYTDYALITLRDLATKEDVKKYPKPEVKKLFQELFELPIVQEISKVLAINVGGALYLLLHLFPGIVPFTIEEVLRTQYHKDPIVDSYELIYDQIGYGIPVEFSFSMEDDNHILATDAILKTINELRDKYNLYVNGPAAMRFSAASPQYLSMANGSSNETRAYLEIMILDVQIDYFGSVYDALTETALKYKARCHWGQYISPKLDHKYLINAYGAQNVQSFIEQTKKFDPNGIMSNSLLKKLELTPGGKAKHNFWETIGEKFKEGLDEIAKIQKSLNPYYHMGKNLQFRDDLM</sequence>
<comment type="caution">
    <text evidence="1">The sequence shown here is derived from an EMBL/GenBank/DDBJ whole genome shotgun (WGS) entry which is preliminary data.</text>
</comment>
<organism evidence="1 2">
    <name type="scientific">Dentiscutata heterogama</name>
    <dbReference type="NCBI Taxonomy" id="1316150"/>
    <lineage>
        <taxon>Eukaryota</taxon>
        <taxon>Fungi</taxon>
        <taxon>Fungi incertae sedis</taxon>
        <taxon>Mucoromycota</taxon>
        <taxon>Glomeromycotina</taxon>
        <taxon>Glomeromycetes</taxon>
        <taxon>Diversisporales</taxon>
        <taxon>Gigasporaceae</taxon>
        <taxon>Dentiscutata</taxon>
    </lineage>
</organism>
<protein>
    <submittedName>
        <fullName evidence="1">16814_t:CDS:1</fullName>
    </submittedName>
</protein>
<keyword evidence="2" id="KW-1185">Reference proteome</keyword>
<gene>
    <name evidence="1" type="ORF">DHETER_LOCUS9337</name>
</gene>
<evidence type="ECO:0000313" key="2">
    <source>
        <dbReference type="Proteomes" id="UP000789702"/>
    </source>
</evidence>
<dbReference type="Proteomes" id="UP000789702">
    <property type="component" value="Unassembled WGS sequence"/>
</dbReference>
<dbReference type="EMBL" id="CAJVPU010016225">
    <property type="protein sequence ID" value="CAG8651849.1"/>
    <property type="molecule type" value="Genomic_DNA"/>
</dbReference>
<proteinExistence type="predicted"/>
<name>A0ACA9NK88_9GLOM</name>
<reference evidence="1" key="1">
    <citation type="submission" date="2021-06" db="EMBL/GenBank/DDBJ databases">
        <authorList>
            <person name="Kallberg Y."/>
            <person name="Tangrot J."/>
            <person name="Rosling A."/>
        </authorList>
    </citation>
    <scope>NUCLEOTIDE SEQUENCE</scope>
    <source>
        <strain evidence="1">IL203A</strain>
    </source>
</reference>
<feature type="non-terminal residue" evidence="1">
    <location>
        <position position="1"/>
    </location>
</feature>